<feature type="region of interest" description="Disordered" evidence="13">
    <location>
        <begin position="40"/>
        <end position="78"/>
    </location>
</feature>
<feature type="modified residue" description="Pyruvic acid (Ser); by autocatalysis" evidence="12">
    <location>
        <position position="494"/>
    </location>
</feature>
<evidence type="ECO:0000256" key="8">
    <source>
        <dbReference type="ARBA" id="ARBA00023209"/>
    </source>
</evidence>
<comment type="subunit">
    <text evidence="12">Heterodimer of a large membrane-associated beta subunit and a small pyruvoyl-containing alpha subunit.</text>
</comment>
<keyword evidence="8 12" id="KW-0594">Phospholipid biosynthesis</keyword>
<evidence type="ECO:0000256" key="4">
    <source>
        <dbReference type="ARBA" id="ARBA00022793"/>
    </source>
</evidence>
<keyword evidence="3 12" id="KW-0812">Transmembrane</keyword>
<feature type="topological domain" description="Mitochondrial matrix" evidence="12">
    <location>
        <begin position="1"/>
        <end position="99"/>
    </location>
</feature>
<dbReference type="HAMAP" id="MF_03208">
    <property type="entry name" value="PS_decarb_PSD_B_type1_euk"/>
    <property type="match status" value="1"/>
</dbReference>
<evidence type="ECO:0000256" key="2">
    <source>
        <dbReference type="ARBA" id="ARBA00022516"/>
    </source>
</evidence>
<comment type="function">
    <text evidence="12">Catalyzes the formation of phosphatidylethanolamine (PtdEtn) from phosphatidylserine (PtdSer). Plays a central role in phospholipid metabolism and in the interorganelle trafficking of phosphatidylserine.</text>
</comment>
<feature type="site" description="Cleavage (non-hydrolytic); by autocatalysis" evidence="12">
    <location>
        <begin position="493"/>
        <end position="494"/>
    </location>
</feature>
<feature type="active site" description="Charge relay system; for autoendoproteolytic cleavage activity" evidence="12">
    <location>
        <position position="494"/>
    </location>
</feature>
<keyword evidence="2 12" id="KW-0444">Lipid biosynthesis</keyword>
<dbReference type="GeneID" id="87957605"/>
<keyword evidence="12" id="KW-0999">Mitochondrion inner membrane</keyword>
<feature type="active site" description="Charge relay system; for autoendoproteolytic cleavage activity" evidence="12">
    <location>
        <position position="227"/>
    </location>
</feature>
<reference evidence="14 15" key="1">
    <citation type="submission" date="2024-01" db="EMBL/GenBank/DDBJ databases">
        <title>Comparative genomics of Cryptococcus and Kwoniella reveals pathogenesis evolution and contrasting modes of karyotype evolution via chromosome fusion or intercentromeric recombination.</title>
        <authorList>
            <person name="Coelho M.A."/>
            <person name="David-Palma M."/>
            <person name="Shea T."/>
            <person name="Bowers K."/>
            <person name="McGinley-Smith S."/>
            <person name="Mohammad A.W."/>
            <person name="Gnirke A."/>
            <person name="Yurkov A.M."/>
            <person name="Nowrousian M."/>
            <person name="Sun S."/>
            <person name="Cuomo C.A."/>
            <person name="Heitman J."/>
        </authorList>
    </citation>
    <scope>NUCLEOTIDE SEQUENCE [LARGE SCALE GENOMIC DNA]</scope>
    <source>
        <strain evidence="14">CBS 11374</strain>
    </source>
</reference>
<feature type="active site" description="Schiff-base intermediate with substrate; via pyruvic acid; for decarboxylase activity" evidence="12">
    <location>
        <position position="494"/>
    </location>
</feature>
<dbReference type="EMBL" id="CP141887">
    <property type="protein sequence ID" value="WRT68498.1"/>
    <property type="molecule type" value="Genomic_DNA"/>
</dbReference>
<keyword evidence="6 12" id="KW-0443">Lipid metabolism</keyword>
<evidence type="ECO:0000256" key="6">
    <source>
        <dbReference type="ARBA" id="ARBA00023098"/>
    </source>
</evidence>
<evidence type="ECO:0000256" key="12">
    <source>
        <dbReference type="HAMAP-Rule" id="MF_03208"/>
    </source>
</evidence>
<comment type="subcellular location">
    <molecule>Phosphatidylserine decarboxylase 1 alpha chain</molecule>
    <subcellularLocation>
        <location evidence="12">Mitochondrion inner membrane</location>
        <topology evidence="12">Peripheral membrane protein</topology>
        <orientation evidence="12">Intermembrane side</orientation>
    </subcellularLocation>
    <text evidence="12">Anchored to the mitochondrial inner membrane through its interaction with the integral membrane beta chain.</text>
</comment>
<feature type="region of interest" description="Disordered" evidence="13">
    <location>
        <begin position="292"/>
        <end position="334"/>
    </location>
</feature>
<keyword evidence="7 12" id="KW-0472">Membrane</keyword>
<keyword evidence="10 12" id="KW-1208">Phospholipid metabolism</keyword>
<dbReference type="EC" id="4.1.1.65" evidence="12"/>
<evidence type="ECO:0000256" key="11">
    <source>
        <dbReference type="ARBA" id="ARBA00023317"/>
    </source>
</evidence>
<proteinExistence type="inferred from homology"/>
<dbReference type="Pfam" id="PF02666">
    <property type="entry name" value="PS_Dcarbxylase"/>
    <property type="match status" value="2"/>
</dbReference>
<evidence type="ECO:0000256" key="10">
    <source>
        <dbReference type="ARBA" id="ARBA00023264"/>
    </source>
</evidence>
<feature type="topological domain" description="Mitochondrial intermembrane" evidence="12">
    <location>
        <begin position="119"/>
        <end position="527"/>
    </location>
</feature>
<dbReference type="InterPro" id="IPR003817">
    <property type="entry name" value="PS_Dcarbxylase"/>
</dbReference>
<protein>
    <recommendedName>
        <fullName evidence="12">Phosphatidylserine decarboxylase proenzyme 1, mitochondrial</fullName>
        <ecNumber evidence="12">4.1.1.65</ecNumber>
    </recommendedName>
    <component>
        <recommendedName>
            <fullName evidence="12">Phosphatidylserine decarboxylase 1 beta chain</fullName>
        </recommendedName>
    </component>
    <component>
        <recommendedName>
            <fullName evidence="12">Phosphatidylserine decarboxylase 1 alpha chain</fullName>
        </recommendedName>
    </component>
</protein>
<dbReference type="PANTHER" id="PTHR10067:SF6">
    <property type="entry name" value="PHOSPHATIDYLSERINE DECARBOXYLASE PROENZYME, MITOCHONDRIAL"/>
    <property type="match status" value="1"/>
</dbReference>
<feature type="chain" id="PRO_5044902111" description="Phosphatidylserine decarboxylase 1 alpha chain" evidence="12">
    <location>
        <begin position="494"/>
        <end position="527"/>
    </location>
</feature>
<evidence type="ECO:0000313" key="15">
    <source>
        <dbReference type="Proteomes" id="UP001329825"/>
    </source>
</evidence>
<keyword evidence="4 12" id="KW-0210">Decarboxylase</keyword>
<evidence type="ECO:0000256" key="3">
    <source>
        <dbReference type="ARBA" id="ARBA00022692"/>
    </source>
</evidence>
<dbReference type="PANTHER" id="PTHR10067">
    <property type="entry name" value="PHOSPHATIDYLSERINE DECARBOXYLASE"/>
    <property type="match status" value="1"/>
</dbReference>
<name>A0ABZ1D3A1_9TREE</name>
<feature type="compositionally biased region" description="Basic and acidic residues" evidence="13">
    <location>
        <begin position="302"/>
        <end position="333"/>
    </location>
</feature>
<dbReference type="InterPro" id="IPR033661">
    <property type="entry name" value="PSD_type1_euk"/>
</dbReference>
<comment type="similarity">
    <text evidence="12">Belongs to the phosphatidylserine decarboxylase family. PSD-B subfamily. Eukaryotic type I sub-subfamily.</text>
</comment>
<evidence type="ECO:0000256" key="9">
    <source>
        <dbReference type="ARBA" id="ARBA00023239"/>
    </source>
</evidence>
<evidence type="ECO:0000256" key="13">
    <source>
        <dbReference type="SAM" id="MobiDB-lite"/>
    </source>
</evidence>
<comment type="pathway">
    <text evidence="12">Phospholipid metabolism; phosphatidylethanolamine biosynthesis; phosphatidylethanolamine from CDP-diacylglycerol: step 2/2.</text>
</comment>
<feature type="chain" id="PRO_5044902112" description="Phosphatidylserine decarboxylase 1 beta chain" evidence="12">
    <location>
        <begin position="1"/>
        <end position="493"/>
    </location>
</feature>
<organism evidence="14 15">
    <name type="scientific">Kwoniella shivajii</name>
    <dbReference type="NCBI Taxonomy" id="564305"/>
    <lineage>
        <taxon>Eukaryota</taxon>
        <taxon>Fungi</taxon>
        <taxon>Dikarya</taxon>
        <taxon>Basidiomycota</taxon>
        <taxon>Agaricomycotina</taxon>
        <taxon>Tremellomycetes</taxon>
        <taxon>Tremellales</taxon>
        <taxon>Cryptococcaceae</taxon>
        <taxon>Kwoniella</taxon>
    </lineage>
</organism>
<dbReference type="NCBIfam" id="TIGR00163">
    <property type="entry name" value="PS_decarb"/>
    <property type="match status" value="1"/>
</dbReference>
<keyword evidence="15" id="KW-1185">Reference proteome</keyword>
<keyword evidence="11 12" id="KW-0670">Pyruvate</keyword>
<comment type="cofactor">
    <cofactor evidence="12">
        <name>pyruvate</name>
        <dbReference type="ChEBI" id="CHEBI:15361"/>
    </cofactor>
    <text evidence="12">Binds 1 pyruvoyl group covalently per subunit.</text>
</comment>
<comment type="subcellular location">
    <molecule>Phosphatidylserine decarboxylase 1 beta chain</molecule>
    <subcellularLocation>
        <location evidence="12">Mitochondrion inner membrane</location>
        <topology evidence="12">Single-pass membrane protein</topology>
        <orientation evidence="12">Intermembrane side</orientation>
    </subcellularLocation>
</comment>
<keyword evidence="9 12" id="KW-0456">Lyase</keyword>
<dbReference type="Proteomes" id="UP001329825">
    <property type="component" value="Chromosome 7"/>
</dbReference>
<evidence type="ECO:0000256" key="1">
    <source>
        <dbReference type="ARBA" id="ARBA00005189"/>
    </source>
</evidence>
<evidence type="ECO:0000313" key="14">
    <source>
        <dbReference type="EMBL" id="WRT68498.1"/>
    </source>
</evidence>
<evidence type="ECO:0000256" key="5">
    <source>
        <dbReference type="ARBA" id="ARBA00022989"/>
    </source>
</evidence>
<accession>A0ABZ1D3A1</accession>
<feature type="compositionally biased region" description="Polar residues" evidence="13">
    <location>
        <begin position="58"/>
        <end position="75"/>
    </location>
</feature>
<sequence length="527" mass="58617">MIIRRPTTVFVRAIPPIRPTRSRFLLPLQSTPTFSPLIATRWNSNTPRQPFTPPAVKNRSTTTNTQGQSSDTVHVSSAGKPLKEKVAQAWSTPTRWYPIPFALGALVLLAVQYRKSTRDEIEVESQGEGGAVMKKGGQRVDGPWQVRVLGALPLRSLSQLWGYLNGLVLPVWFRPFGFKLYSSIFGCNLDEVPKDLKEYESLGDFFYREMKEGQRPIADAPMVSPADGRVLHFGEIVGERVEQVKGITYSLQALLGSESSSYGEATNIKGKDEVVDDENFANINDIPYSLSSLIGKGGPKTGESKSHEDKTLPRTSEKEADASHRPEEHDMTHDASVAAKLGSSAINPKTGPEGELPRLNEENKLYFMVVYLAPGDYHRFHSPTSWIVERRRHFTGDLFSVSPYIANRMQDLFVLNERVALLGRWKYGFYSMVPVGATNVGSIKINFDEALRTNTRKLTHPPHTYAEAVYSSASVLKGQPLLAGDEMGGFQLGSTIVMVFEAPKNWKFKVEPGQKVKMGEALGRLEE</sequence>
<comment type="PTM">
    <text evidence="12">Is synthesized initially as an inactive proenzyme. Formation of the active enzyme involves a self-maturation process in which the active site pyruvoyl group is generated from an internal serine residue via an autocatalytic post-translational modification. Two non-identical subunits are generated from the proenzyme in this reaction, and the pyruvate is formed at the N-terminus of the alpha chain, which is derived from the carboxyl end of the proenzyme. The autoendoproteolytic cleavage occurs by a canonical serine protease mechanism, in which the side chain hydroxyl group of the serine supplies its oxygen atom to form the C-terminus of the beta chain, while the remainder of the serine residue undergoes an oxidative deamination to produce ammonia and the pyruvoyl prosthetic group on the alpha chain. During this reaction, the Ser that is part of the protease active site of the proenzyme becomes the pyruvoyl prosthetic group, which constitutes an essential element of the active site of the mature decarboxylase.</text>
</comment>
<keyword evidence="12" id="KW-0496">Mitochondrion</keyword>
<gene>
    <name evidence="12" type="primary">PSD1</name>
    <name evidence="14" type="ORF">IL334_005474</name>
</gene>
<dbReference type="RefSeq" id="XP_062793238.1">
    <property type="nucleotide sequence ID" value="XM_062937187.1"/>
</dbReference>
<keyword evidence="12" id="KW-0865">Zymogen</keyword>
<dbReference type="InterPro" id="IPR033177">
    <property type="entry name" value="PSD-B"/>
</dbReference>
<keyword evidence="5 12" id="KW-1133">Transmembrane helix</keyword>
<comment type="pathway">
    <text evidence="1">Lipid metabolism.</text>
</comment>
<comment type="catalytic activity">
    <reaction evidence="12">
        <text>a 1,2-diacyl-sn-glycero-3-phospho-L-serine + H(+) = a 1,2-diacyl-sn-glycero-3-phosphoethanolamine + CO2</text>
        <dbReference type="Rhea" id="RHEA:20828"/>
        <dbReference type="ChEBI" id="CHEBI:15378"/>
        <dbReference type="ChEBI" id="CHEBI:16526"/>
        <dbReference type="ChEBI" id="CHEBI:57262"/>
        <dbReference type="ChEBI" id="CHEBI:64612"/>
        <dbReference type="EC" id="4.1.1.65"/>
    </reaction>
</comment>
<feature type="active site" description="Charge relay system; for autoendoproteolytic cleavage activity" evidence="12">
    <location>
        <position position="381"/>
    </location>
</feature>
<evidence type="ECO:0000256" key="7">
    <source>
        <dbReference type="ARBA" id="ARBA00023136"/>
    </source>
</evidence>